<dbReference type="OrthoDB" id="347083at2759"/>
<dbReference type="InterPro" id="IPR013320">
    <property type="entry name" value="ConA-like_dom_sf"/>
</dbReference>
<accession>A0A814B0M3</accession>
<sequence length="139" mass="14996">MKPVNLRGILVHVANQSTGDGWCMPLLGFNSSVILIAQSSSLIIAVPTFSLNVWTHIAQTFSIQNGLQLYINGTLYQTVVGAPMTPPYQSMHVSIGSQQMGGSSCMWGAIEPHSYAGVVDELRIYNRQITTAEIAVISS</sequence>
<organism evidence="1 4">
    <name type="scientific">Adineta steineri</name>
    <dbReference type="NCBI Taxonomy" id="433720"/>
    <lineage>
        <taxon>Eukaryota</taxon>
        <taxon>Metazoa</taxon>
        <taxon>Spiralia</taxon>
        <taxon>Gnathifera</taxon>
        <taxon>Rotifera</taxon>
        <taxon>Eurotatoria</taxon>
        <taxon>Bdelloidea</taxon>
        <taxon>Adinetida</taxon>
        <taxon>Adinetidae</taxon>
        <taxon>Adineta</taxon>
    </lineage>
</organism>
<dbReference type="EMBL" id="CAJNOM010001169">
    <property type="protein sequence ID" value="CAF1596123.1"/>
    <property type="molecule type" value="Genomic_DNA"/>
</dbReference>
<dbReference type="Proteomes" id="UP000663832">
    <property type="component" value="Unassembled WGS sequence"/>
</dbReference>
<proteinExistence type="predicted"/>
<comment type="caution">
    <text evidence="1">The sequence shown here is derived from an EMBL/GenBank/DDBJ whole genome shotgun (WGS) entry which is preliminary data.</text>
</comment>
<dbReference type="AlphaFoldDB" id="A0A814B0M3"/>
<keyword evidence="3" id="KW-1185">Reference proteome</keyword>
<protein>
    <recommendedName>
        <fullName evidence="5">LamG-like jellyroll fold domain-containing protein</fullName>
    </recommendedName>
</protein>
<evidence type="ECO:0000313" key="4">
    <source>
        <dbReference type="Proteomes" id="UP000663877"/>
    </source>
</evidence>
<dbReference type="Pfam" id="PF13385">
    <property type="entry name" value="Laminin_G_3"/>
    <property type="match status" value="1"/>
</dbReference>
<dbReference type="Proteomes" id="UP000663877">
    <property type="component" value="Unassembled WGS sequence"/>
</dbReference>
<evidence type="ECO:0000313" key="1">
    <source>
        <dbReference type="EMBL" id="CAF0922109.1"/>
    </source>
</evidence>
<dbReference type="Gene3D" id="2.60.120.200">
    <property type="match status" value="1"/>
</dbReference>
<evidence type="ECO:0008006" key="5">
    <source>
        <dbReference type="Google" id="ProtNLM"/>
    </source>
</evidence>
<reference evidence="1" key="1">
    <citation type="submission" date="2021-02" db="EMBL/GenBank/DDBJ databases">
        <authorList>
            <person name="Nowell W R."/>
        </authorList>
    </citation>
    <scope>NUCLEOTIDE SEQUENCE</scope>
</reference>
<evidence type="ECO:0000313" key="2">
    <source>
        <dbReference type="EMBL" id="CAF1596123.1"/>
    </source>
</evidence>
<gene>
    <name evidence="1" type="ORF">BJG266_LOCUS11587</name>
    <name evidence="2" type="ORF">QVE165_LOCUS51931</name>
</gene>
<dbReference type="SUPFAM" id="SSF49899">
    <property type="entry name" value="Concanavalin A-like lectins/glucanases"/>
    <property type="match status" value="1"/>
</dbReference>
<dbReference type="EMBL" id="CAJNOI010000043">
    <property type="protein sequence ID" value="CAF0922109.1"/>
    <property type="molecule type" value="Genomic_DNA"/>
</dbReference>
<name>A0A814B0M3_9BILA</name>
<evidence type="ECO:0000313" key="3">
    <source>
        <dbReference type="Proteomes" id="UP000663832"/>
    </source>
</evidence>